<name>A0ABW4XQH7_9GAMM</name>
<comment type="caution">
    <text evidence="3">The sequence shown here is derived from an EMBL/GenBank/DDBJ whole genome shotgun (WGS) entry which is preliminary data.</text>
</comment>
<dbReference type="InterPro" id="IPR013702">
    <property type="entry name" value="FIST_domain_N"/>
</dbReference>
<dbReference type="Proteomes" id="UP001597380">
    <property type="component" value="Unassembled WGS sequence"/>
</dbReference>
<feature type="domain" description="FIST" evidence="1">
    <location>
        <begin position="31"/>
        <end position="229"/>
    </location>
</feature>
<dbReference type="Pfam" id="PF10442">
    <property type="entry name" value="FIST_C"/>
    <property type="match status" value="1"/>
</dbReference>
<reference evidence="4" key="1">
    <citation type="journal article" date="2019" name="Int. J. Syst. Evol. Microbiol.">
        <title>The Global Catalogue of Microorganisms (GCM) 10K type strain sequencing project: providing services to taxonomists for standard genome sequencing and annotation.</title>
        <authorList>
            <consortium name="The Broad Institute Genomics Platform"/>
            <consortium name="The Broad Institute Genome Sequencing Center for Infectious Disease"/>
            <person name="Wu L."/>
            <person name="Ma J."/>
        </authorList>
    </citation>
    <scope>NUCLEOTIDE SEQUENCE [LARGE SCALE GENOMIC DNA]</scope>
    <source>
        <strain evidence="4">CGMCC 1.10992</strain>
    </source>
</reference>
<dbReference type="RefSeq" id="WP_345340531.1">
    <property type="nucleotide sequence ID" value="NZ_BAABLI010000015.1"/>
</dbReference>
<feature type="domain" description="FIST C-domain" evidence="2">
    <location>
        <begin position="230"/>
        <end position="379"/>
    </location>
</feature>
<dbReference type="SMART" id="SM00897">
    <property type="entry name" value="FIST"/>
    <property type="match status" value="1"/>
</dbReference>
<accession>A0ABW4XQH7</accession>
<sequence>MRIATAFSTQTETPAAVNECISQLESIFDTAADLLLIYPTSAMDADEIFHCLESHYPAAQLMLCTSCQGAMTEHGYHGVCGHGLVIWACHDPGGSFGCAVEPYADNAVEEAVQRVLHSAMAAAGRVGELPALVWLHGTPGQEERILSAIEQLFGRSMPVIGGSAADNDVAQKWLIGANGHLCENGVAVTLFYPSCELGFSFHSGYLPTTVTATVTQSSGRHLEQLDDAPAAELYNQLTHGVLGDELEKNGSILAATTLSPLGRYVGQVNGVAYYKLAHPEHVSEEGGLRLFAEVEEGEEVVLMQGTIESLIGRAGRVAQEAKETLDVSRHRIIGGLNIYCAGCMLTVQQQMPEVVDSINQVLQGAPFAGAFTFGEQGQFIGGEFAHGNLMIASVVFMEA</sequence>
<dbReference type="EMBL" id="JBHUHT010000017">
    <property type="protein sequence ID" value="MFD2097368.1"/>
    <property type="molecule type" value="Genomic_DNA"/>
</dbReference>
<dbReference type="PANTHER" id="PTHR40252:SF2">
    <property type="entry name" value="BLR0328 PROTEIN"/>
    <property type="match status" value="1"/>
</dbReference>
<dbReference type="PANTHER" id="PTHR40252">
    <property type="entry name" value="BLR0328 PROTEIN"/>
    <property type="match status" value="1"/>
</dbReference>
<dbReference type="InterPro" id="IPR019494">
    <property type="entry name" value="FIST_C"/>
</dbReference>
<evidence type="ECO:0000313" key="4">
    <source>
        <dbReference type="Proteomes" id="UP001597380"/>
    </source>
</evidence>
<evidence type="ECO:0000259" key="2">
    <source>
        <dbReference type="SMART" id="SM01204"/>
    </source>
</evidence>
<protein>
    <submittedName>
        <fullName evidence="3">FIST signal transduction protein</fullName>
    </submittedName>
</protein>
<dbReference type="SMART" id="SM01204">
    <property type="entry name" value="FIST_C"/>
    <property type="match status" value="1"/>
</dbReference>
<dbReference type="Pfam" id="PF08495">
    <property type="entry name" value="FIST"/>
    <property type="match status" value="1"/>
</dbReference>
<evidence type="ECO:0000259" key="1">
    <source>
        <dbReference type="SMART" id="SM00897"/>
    </source>
</evidence>
<proteinExistence type="predicted"/>
<organism evidence="3 4">
    <name type="scientific">Corallincola platygyrae</name>
    <dbReference type="NCBI Taxonomy" id="1193278"/>
    <lineage>
        <taxon>Bacteria</taxon>
        <taxon>Pseudomonadati</taxon>
        <taxon>Pseudomonadota</taxon>
        <taxon>Gammaproteobacteria</taxon>
        <taxon>Alteromonadales</taxon>
        <taxon>Psychromonadaceae</taxon>
        <taxon>Corallincola</taxon>
    </lineage>
</organism>
<keyword evidence="4" id="KW-1185">Reference proteome</keyword>
<gene>
    <name evidence="3" type="ORF">ACFSJ3_15325</name>
</gene>
<evidence type="ECO:0000313" key="3">
    <source>
        <dbReference type="EMBL" id="MFD2097368.1"/>
    </source>
</evidence>